<dbReference type="HOGENOM" id="CLU_065520_3_1_0"/>
<dbReference type="PIRSF" id="PIRSF004846">
    <property type="entry name" value="ModA"/>
    <property type="match status" value="1"/>
</dbReference>
<gene>
    <name evidence="7" type="ordered locus">Sterm_1160</name>
</gene>
<dbReference type="Proteomes" id="UP000000845">
    <property type="component" value="Chromosome"/>
</dbReference>
<dbReference type="Gene3D" id="3.40.190.10">
    <property type="entry name" value="Periplasmic binding protein-like II"/>
    <property type="match status" value="2"/>
</dbReference>
<keyword evidence="8" id="KW-1185">Reference proteome</keyword>
<keyword evidence="2 5" id="KW-0500">Molybdenum</keyword>
<protein>
    <submittedName>
        <fullName evidence="7">Molybdenum ABC transporter, periplasmic molybdate-binding protein</fullName>
    </submittedName>
</protein>
<dbReference type="NCBIfam" id="TIGR01256">
    <property type="entry name" value="modA"/>
    <property type="match status" value="1"/>
</dbReference>
<feature type="binding site" evidence="5">
    <location>
        <position position="75"/>
    </location>
    <ligand>
        <name>molybdate</name>
        <dbReference type="ChEBI" id="CHEBI:36264"/>
    </ligand>
</feature>
<feature type="signal peptide" evidence="6">
    <location>
        <begin position="1"/>
        <end position="18"/>
    </location>
</feature>
<dbReference type="GO" id="GO:0030973">
    <property type="term" value="F:molybdate ion binding"/>
    <property type="evidence" value="ECO:0007669"/>
    <property type="project" value="TreeGrafter"/>
</dbReference>
<dbReference type="GO" id="GO:0046872">
    <property type="term" value="F:metal ion binding"/>
    <property type="evidence" value="ECO:0007669"/>
    <property type="project" value="UniProtKB-KW"/>
</dbReference>
<keyword evidence="3 5" id="KW-0479">Metal-binding</keyword>
<dbReference type="GO" id="GO:0015689">
    <property type="term" value="P:molybdate ion transport"/>
    <property type="evidence" value="ECO:0007669"/>
    <property type="project" value="InterPro"/>
</dbReference>
<evidence type="ECO:0000256" key="2">
    <source>
        <dbReference type="ARBA" id="ARBA00022505"/>
    </source>
</evidence>
<evidence type="ECO:0000313" key="8">
    <source>
        <dbReference type="Proteomes" id="UP000000845"/>
    </source>
</evidence>
<keyword evidence="4 6" id="KW-0732">Signal</keyword>
<reference evidence="8" key="1">
    <citation type="submission" date="2009-09" db="EMBL/GenBank/DDBJ databases">
        <title>The complete chromosome of Sebaldella termitidis ATCC 33386.</title>
        <authorList>
            <consortium name="US DOE Joint Genome Institute (JGI-PGF)"/>
            <person name="Lucas S."/>
            <person name="Copeland A."/>
            <person name="Lapidus A."/>
            <person name="Glavina del Rio T."/>
            <person name="Dalin E."/>
            <person name="Tice H."/>
            <person name="Bruce D."/>
            <person name="Goodwin L."/>
            <person name="Pitluck S."/>
            <person name="Kyrpides N."/>
            <person name="Mavromatis K."/>
            <person name="Ivanova N."/>
            <person name="Mikhailova N."/>
            <person name="Sims D."/>
            <person name="Meincke L."/>
            <person name="Brettin T."/>
            <person name="Detter J.C."/>
            <person name="Han C."/>
            <person name="Larimer F."/>
            <person name="Land M."/>
            <person name="Hauser L."/>
            <person name="Markowitz V."/>
            <person name="Cheng J.F."/>
            <person name="Hugenholtz P."/>
            <person name="Woyke T."/>
            <person name="Wu D."/>
            <person name="Eisen J.A."/>
        </authorList>
    </citation>
    <scope>NUCLEOTIDE SEQUENCE [LARGE SCALE GENOMIC DNA]</scope>
    <source>
        <strain evidence="8">ATCC 33386 / NCTC 11300</strain>
    </source>
</reference>
<dbReference type="PANTHER" id="PTHR30632">
    <property type="entry name" value="MOLYBDATE-BINDING PERIPLASMIC PROTEIN"/>
    <property type="match status" value="1"/>
</dbReference>
<dbReference type="InterPro" id="IPR041879">
    <property type="entry name" value="YvgL-like_PBP2"/>
</dbReference>
<feature type="binding site" evidence="5">
    <location>
        <position position="156"/>
    </location>
    <ligand>
        <name>molybdate</name>
        <dbReference type="ChEBI" id="CHEBI:36264"/>
    </ligand>
</feature>
<dbReference type="GO" id="GO:1901359">
    <property type="term" value="F:tungstate binding"/>
    <property type="evidence" value="ECO:0007669"/>
    <property type="project" value="UniProtKB-ARBA"/>
</dbReference>
<evidence type="ECO:0000256" key="6">
    <source>
        <dbReference type="SAM" id="SignalP"/>
    </source>
</evidence>
<dbReference type="CDD" id="cd13537">
    <property type="entry name" value="PBP2_YvgL_like"/>
    <property type="match status" value="1"/>
</dbReference>
<accession>D1AFZ3</accession>
<dbReference type="EMBL" id="CP001739">
    <property type="protein sequence ID" value="ACZ08028.1"/>
    <property type="molecule type" value="Genomic_DNA"/>
</dbReference>
<dbReference type="STRING" id="526218.Sterm_1160"/>
<evidence type="ECO:0000256" key="3">
    <source>
        <dbReference type="ARBA" id="ARBA00022723"/>
    </source>
</evidence>
<evidence type="ECO:0000256" key="5">
    <source>
        <dbReference type="PIRSR" id="PIRSR004846-1"/>
    </source>
</evidence>
<feature type="binding site" evidence="5">
    <location>
        <position position="183"/>
    </location>
    <ligand>
        <name>molybdate</name>
        <dbReference type="ChEBI" id="CHEBI:36264"/>
    </ligand>
</feature>
<dbReference type="FunFam" id="3.40.190.10:FF:000035">
    <property type="entry name" value="Molybdate ABC transporter substrate-binding protein"/>
    <property type="match status" value="1"/>
</dbReference>
<evidence type="ECO:0000313" key="7">
    <source>
        <dbReference type="EMBL" id="ACZ08028.1"/>
    </source>
</evidence>
<dbReference type="InterPro" id="IPR005950">
    <property type="entry name" value="ModA"/>
</dbReference>
<dbReference type="InterPro" id="IPR050682">
    <property type="entry name" value="ModA/WtpA"/>
</dbReference>
<comment type="similarity">
    <text evidence="1">Belongs to the bacterial solute-binding protein ModA family.</text>
</comment>
<name>D1AFZ3_SEBTE</name>
<proteinExistence type="inferred from homology"/>
<dbReference type="AlphaFoldDB" id="D1AFZ3"/>
<dbReference type="PANTHER" id="PTHR30632:SF0">
    <property type="entry name" value="SULFATE-BINDING PROTEIN"/>
    <property type="match status" value="1"/>
</dbReference>
<dbReference type="SUPFAM" id="SSF53850">
    <property type="entry name" value="Periplasmic binding protein-like II"/>
    <property type="match status" value="1"/>
</dbReference>
<feature type="binding site" evidence="5">
    <location>
        <position position="201"/>
    </location>
    <ligand>
        <name>molybdate</name>
        <dbReference type="ChEBI" id="CHEBI:36264"/>
    </ligand>
</feature>
<dbReference type="RefSeq" id="WP_012860624.1">
    <property type="nucleotide sequence ID" value="NC_013517.1"/>
</dbReference>
<feature type="chain" id="PRO_5003019657" evidence="6">
    <location>
        <begin position="19"/>
        <end position="264"/>
    </location>
</feature>
<evidence type="ECO:0000256" key="1">
    <source>
        <dbReference type="ARBA" id="ARBA00009175"/>
    </source>
</evidence>
<feature type="binding site" evidence="5">
    <location>
        <position position="47"/>
    </location>
    <ligand>
        <name>molybdate</name>
        <dbReference type="ChEBI" id="CHEBI:36264"/>
    </ligand>
</feature>
<organism evidence="7 8">
    <name type="scientific">Sebaldella termitidis (strain ATCC 33386 / NCTC 11300)</name>
    <dbReference type="NCBI Taxonomy" id="526218"/>
    <lineage>
        <taxon>Bacteria</taxon>
        <taxon>Fusobacteriati</taxon>
        <taxon>Fusobacteriota</taxon>
        <taxon>Fusobacteriia</taxon>
        <taxon>Fusobacteriales</taxon>
        <taxon>Leptotrichiaceae</taxon>
        <taxon>Sebaldella</taxon>
    </lineage>
</organism>
<dbReference type="PROSITE" id="PS51257">
    <property type="entry name" value="PROKAR_LIPOPROTEIN"/>
    <property type="match status" value="1"/>
</dbReference>
<evidence type="ECO:0000256" key="4">
    <source>
        <dbReference type="ARBA" id="ARBA00022729"/>
    </source>
</evidence>
<reference evidence="7 8" key="2">
    <citation type="journal article" date="2010" name="Stand. Genomic Sci.">
        <title>Complete genome sequence of Sebaldella termitidis type strain (NCTC 11300).</title>
        <authorList>
            <person name="Harmon-Smith M."/>
            <person name="Celia L."/>
            <person name="Chertkov O."/>
            <person name="Lapidus A."/>
            <person name="Copeland A."/>
            <person name="Glavina Del Rio T."/>
            <person name="Nolan M."/>
            <person name="Lucas S."/>
            <person name="Tice H."/>
            <person name="Cheng J.F."/>
            <person name="Han C."/>
            <person name="Detter J.C."/>
            <person name="Bruce D."/>
            <person name="Goodwin L."/>
            <person name="Pitluck S."/>
            <person name="Pati A."/>
            <person name="Liolios K."/>
            <person name="Ivanova N."/>
            <person name="Mavromatis K."/>
            <person name="Mikhailova N."/>
            <person name="Chen A."/>
            <person name="Palaniappan K."/>
            <person name="Land M."/>
            <person name="Hauser L."/>
            <person name="Chang Y.J."/>
            <person name="Jeffries C.D."/>
            <person name="Brettin T."/>
            <person name="Goker M."/>
            <person name="Beck B."/>
            <person name="Bristow J."/>
            <person name="Eisen J.A."/>
            <person name="Markowitz V."/>
            <person name="Hugenholtz P."/>
            <person name="Kyrpides N.C."/>
            <person name="Klenk H.P."/>
            <person name="Chen F."/>
        </authorList>
    </citation>
    <scope>NUCLEOTIDE SEQUENCE [LARGE SCALE GENOMIC DNA]</scope>
    <source>
        <strain evidence="8">ATCC 33386 / NCTC 11300</strain>
    </source>
</reference>
<dbReference type="Pfam" id="PF13531">
    <property type="entry name" value="SBP_bac_11"/>
    <property type="match status" value="1"/>
</dbReference>
<dbReference type="KEGG" id="str:Sterm_1160"/>
<dbReference type="eggNOG" id="COG0725">
    <property type="taxonomic scope" value="Bacteria"/>
</dbReference>
<sequence>MKKLLGILLMLGIVILTAGCGGGKDAAETAEKPAAEEKELTVSIAASTKNAIDEIVKNYESENPGVKIKINSGGSGTLEQQITGGAPVDIFLSASKKNMDNLEEKGFLLEGTRQDLLKNSLVLIGSSDVKDKIKGIEDLKAGGVKIALGELNTVPAGKYAKQAFEKLDMWNEIEKEAIYQKDVTAVLTIVDSGEIETGVVYSSDALTLKNGFIIEEFAADTHDAVVYPAAIIKETKNKEEAEKFLKYLQNDASKEIFEKYGFKL</sequence>